<sequence length="269" mass="28063">MARTGKPAGRAARRRDARAARDAPLDLDGLRARVARAAIPGPADRAERARRLLSAWIGTAAAHGASLRDIVRGLGNGSAAEQLRGALETEISRNPPPVLRDAACRAGCAFCCILDGPDGGTITEVEARRMHGALAPLAGRPDGRDWHPAACPALDPETRTCRAYDERPGLCRAYLSSDAEACRINAEGGAAPGAGLLSTHPDALAVHGLARAALRGVVRVETFALARLNAAALEGRDVDAALDAARHPPKMLDEALRGLVSSAAAARRR</sequence>
<dbReference type="Pfam" id="PF03692">
    <property type="entry name" value="CxxCxxCC"/>
    <property type="match status" value="1"/>
</dbReference>
<reference evidence="2 3" key="1">
    <citation type="submission" date="2018-06" db="EMBL/GenBank/DDBJ databases">
        <title>Genomic Encyclopedia of Archaeal and Bacterial Type Strains, Phase II (KMG-II): from individual species to whole genera.</title>
        <authorList>
            <person name="Goeker M."/>
        </authorList>
    </citation>
    <scope>NUCLEOTIDE SEQUENCE [LARGE SCALE GENOMIC DNA]</scope>
    <source>
        <strain evidence="2 3">DSM 22009</strain>
    </source>
</reference>
<keyword evidence="3" id="KW-1185">Reference proteome</keyword>
<dbReference type="InterPro" id="IPR005358">
    <property type="entry name" value="Puta_zinc/iron-chelating_dom"/>
</dbReference>
<organism evidence="2 3">
    <name type="scientific">Palleronia aestuarii</name>
    <dbReference type="NCBI Taxonomy" id="568105"/>
    <lineage>
        <taxon>Bacteria</taxon>
        <taxon>Pseudomonadati</taxon>
        <taxon>Pseudomonadota</taxon>
        <taxon>Alphaproteobacteria</taxon>
        <taxon>Rhodobacterales</taxon>
        <taxon>Roseobacteraceae</taxon>
        <taxon>Palleronia</taxon>
    </lineage>
</organism>
<dbReference type="AlphaFoldDB" id="A0A2W7N7D6"/>
<gene>
    <name evidence="2" type="ORF">LX81_02248</name>
</gene>
<evidence type="ECO:0000256" key="1">
    <source>
        <dbReference type="SAM" id="MobiDB-lite"/>
    </source>
</evidence>
<comment type="caution">
    <text evidence="2">The sequence shown here is derived from an EMBL/GenBank/DDBJ whole genome shotgun (WGS) entry which is preliminary data.</text>
</comment>
<evidence type="ECO:0000313" key="3">
    <source>
        <dbReference type="Proteomes" id="UP000248916"/>
    </source>
</evidence>
<accession>A0A2W7N7D6</accession>
<proteinExistence type="predicted"/>
<dbReference type="OrthoDB" id="259086at2"/>
<name>A0A2W7N7D6_9RHOB</name>
<protein>
    <submittedName>
        <fullName evidence="2">Fe-S-cluster containining protein</fullName>
    </submittedName>
</protein>
<dbReference type="Proteomes" id="UP000248916">
    <property type="component" value="Unassembled WGS sequence"/>
</dbReference>
<evidence type="ECO:0000313" key="2">
    <source>
        <dbReference type="EMBL" id="PZX15978.1"/>
    </source>
</evidence>
<dbReference type="RefSeq" id="WP_111537395.1">
    <property type="nucleotide sequence ID" value="NZ_QKZL01000008.1"/>
</dbReference>
<feature type="region of interest" description="Disordered" evidence="1">
    <location>
        <begin position="1"/>
        <end position="20"/>
    </location>
</feature>
<dbReference type="EMBL" id="QKZL01000008">
    <property type="protein sequence ID" value="PZX15978.1"/>
    <property type="molecule type" value="Genomic_DNA"/>
</dbReference>